<dbReference type="Proteomes" id="UP001499863">
    <property type="component" value="Unassembled WGS sequence"/>
</dbReference>
<protein>
    <submittedName>
        <fullName evidence="2">Uncharacterized protein</fullName>
    </submittedName>
</protein>
<evidence type="ECO:0000313" key="2">
    <source>
        <dbReference type="EMBL" id="GAA1406335.1"/>
    </source>
</evidence>
<dbReference type="RefSeq" id="WP_344341508.1">
    <property type="nucleotide sequence ID" value="NZ_BAAAKJ010000307.1"/>
</dbReference>
<feature type="compositionally biased region" description="Acidic residues" evidence="1">
    <location>
        <begin position="43"/>
        <end position="58"/>
    </location>
</feature>
<feature type="region of interest" description="Disordered" evidence="1">
    <location>
        <begin position="1"/>
        <end position="93"/>
    </location>
</feature>
<keyword evidence="3" id="KW-1185">Reference proteome</keyword>
<accession>A0ABN1YDR4</accession>
<reference evidence="2 3" key="1">
    <citation type="journal article" date="2019" name="Int. J. Syst. Evol. Microbiol.">
        <title>The Global Catalogue of Microorganisms (GCM) 10K type strain sequencing project: providing services to taxonomists for standard genome sequencing and annotation.</title>
        <authorList>
            <consortium name="The Broad Institute Genomics Platform"/>
            <consortium name="The Broad Institute Genome Sequencing Center for Infectious Disease"/>
            <person name="Wu L."/>
            <person name="Ma J."/>
        </authorList>
    </citation>
    <scope>NUCLEOTIDE SEQUENCE [LARGE SCALE GENOMIC DNA]</scope>
    <source>
        <strain evidence="2 3">JCM 12393</strain>
    </source>
</reference>
<gene>
    <name evidence="2" type="ORF">GCM10009639_54130</name>
</gene>
<feature type="compositionally biased region" description="Pro residues" evidence="1">
    <location>
        <begin position="76"/>
        <end position="93"/>
    </location>
</feature>
<dbReference type="EMBL" id="BAAAKJ010000307">
    <property type="protein sequence ID" value="GAA1406335.1"/>
    <property type="molecule type" value="Genomic_DNA"/>
</dbReference>
<sequence length="93" mass="9432">MSSTIPPDRQGRWGSQRGSSRGPGRTGRTTLLPPGVIPAEIAEALDELGPTEEEEDTEMAPQKDPSGGSGGIGGPKAPPSAPKTPPPPTPPAD</sequence>
<comment type="caution">
    <text evidence="2">The sequence shown here is derived from an EMBL/GenBank/DDBJ whole genome shotgun (WGS) entry which is preliminary data.</text>
</comment>
<evidence type="ECO:0000313" key="3">
    <source>
        <dbReference type="Proteomes" id="UP001499863"/>
    </source>
</evidence>
<organism evidence="2 3">
    <name type="scientific">Kitasatospora putterlickiae</name>
    <dbReference type="NCBI Taxonomy" id="221725"/>
    <lineage>
        <taxon>Bacteria</taxon>
        <taxon>Bacillati</taxon>
        <taxon>Actinomycetota</taxon>
        <taxon>Actinomycetes</taxon>
        <taxon>Kitasatosporales</taxon>
        <taxon>Streptomycetaceae</taxon>
        <taxon>Kitasatospora</taxon>
    </lineage>
</organism>
<name>A0ABN1YDR4_9ACTN</name>
<proteinExistence type="predicted"/>
<feature type="compositionally biased region" description="Low complexity" evidence="1">
    <location>
        <begin position="12"/>
        <end position="34"/>
    </location>
</feature>
<evidence type="ECO:0000256" key="1">
    <source>
        <dbReference type="SAM" id="MobiDB-lite"/>
    </source>
</evidence>